<dbReference type="NCBIfam" id="NF010010">
    <property type="entry name" value="PRK13483.1"/>
    <property type="match status" value="1"/>
</dbReference>
<keyword evidence="7 12" id="KW-0798">TonB box</keyword>
<name>A0A7X5AUA6_9GAMM</name>
<evidence type="ECO:0000259" key="15">
    <source>
        <dbReference type="Pfam" id="PF07715"/>
    </source>
</evidence>
<evidence type="ECO:0000256" key="11">
    <source>
        <dbReference type="PROSITE-ProRule" id="PRU10144"/>
    </source>
</evidence>
<dbReference type="PROSITE" id="PS01156">
    <property type="entry name" value="TONB_DEPENDENT_REC_2"/>
    <property type="match status" value="1"/>
</dbReference>
<dbReference type="PROSITE" id="PS52016">
    <property type="entry name" value="TONB_DEPENDENT_REC_3"/>
    <property type="match status" value="1"/>
</dbReference>
<feature type="region of interest" description="Disordered" evidence="13">
    <location>
        <begin position="89"/>
        <end position="109"/>
    </location>
</feature>
<protein>
    <submittedName>
        <fullName evidence="16">Ligand-gated channel protein</fullName>
    </submittedName>
</protein>
<feature type="domain" description="TonB-dependent receptor-like beta-barrel" evidence="14">
    <location>
        <begin position="173"/>
        <end position="604"/>
    </location>
</feature>
<evidence type="ECO:0000256" key="5">
    <source>
        <dbReference type="ARBA" id="ARBA00022729"/>
    </source>
</evidence>
<evidence type="ECO:0000256" key="7">
    <source>
        <dbReference type="ARBA" id="ARBA00023077"/>
    </source>
</evidence>
<evidence type="ECO:0000313" key="16">
    <source>
        <dbReference type="EMBL" id="NAW67203.1"/>
    </source>
</evidence>
<evidence type="ECO:0000256" key="3">
    <source>
        <dbReference type="ARBA" id="ARBA00022452"/>
    </source>
</evidence>
<evidence type="ECO:0000256" key="2">
    <source>
        <dbReference type="ARBA" id="ARBA00022448"/>
    </source>
</evidence>
<dbReference type="AlphaFoldDB" id="A0A7X5AUA6"/>
<keyword evidence="3 10" id="KW-1134">Transmembrane beta strand</keyword>
<evidence type="ECO:0000256" key="10">
    <source>
        <dbReference type="PROSITE-ProRule" id="PRU01360"/>
    </source>
</evidence>
<dbReference type="Proteomes" id="UP000465712">
    <property type="component" value="Unassembled WGS sequence"/>
</dbReference>
<comment type="caution">
    <text evidence="16">The sequence shown here is derived from an EMBL/GenBank/DDBJ whole genome shotgun (WGS) entry which is preliminary data.</text>
</comment>
<evidence type="ECO:0000256" key="13">
    <source>
        <dbReference type="SAM" id="MobiDB-lite"/>
    </source>
</evidence>
<feature type="domain" description="TonB-dependent receptor plug" evidence="15">
    <location>
        <begin position="30"/>
        <end position="138"/>
    </location>
</feature>
<dbReference type="GO" id="GO:0009279">
    <property type="term" value="C:cell outer membrane"/>
    <property type="evidence" value="ECO:0007669"/>
    <property type="project" value="UniProtKB-SubCell"/>
</dbReference>
<dbReference type="SUPFAM" id="SSF56935">
    <property type="entry name" value="Porins"/>
    <property type="match status" value="1"/>
</dbReference>
<dbReference type="PANTHER" id="PTHR30069">
    <property type="entry name" value="TONB-DEPENDENT OUTER MEMBRANE RECEPTOR"/>
    <property type="match status" value="1"/>
</dbReference>
<evidence type="ECO:0000256" key="9">
    <source>
        <dbReference type="ARBA" id="ARBA00023237"/>
    </source>
</evidence>
<feature type="short sequence motif" description="TonB C-terminal box" evidence="11">
    <location>
        <begin position="614"/>
        <end position="631"/>
    </location>
</feature>
<accession>A0A7X5AUA6</accession>
<sequence>MAASVQAAQQSPVTETMVVTASGYEQAEITAPASISVITRDELEHKYYRDVTDALKTVPGVTITGGGDNKDISIRGMGSAYTLILVDGKRQSSRQTRPNSDGPGIEQGWLPPLEAIERIEVIRGPMSTLYGSDAIGGVVNIITRKDNQHWLGNLQLGTTIQENRDSGDERSANFFLTGPLTENLTAQFNGQTTVRDEDTITNGYQDKDLNSFSSKLTYQLNDQHDISLEAGISEQSRAGTVGKSVATQGCRGECVDTLEEYTRTHYAITHQGDWGAVGQSNTYLQYEDSENKTREMESKNTVFKTSLVTPVSSHILTSGFEYQYEKLEDYTSNSASDLTELDSNRMAVFVEDEWAIVDSFSLTLGARVDDDENYGTHVSPRAYGVWSIASNWVFKGGVSTGYRAPTLRETSADWAQGSRGGDIYGNPDLQPEKSVNTEISLNYQNDDGLTSSVTLFNNDFKDKISRIECTSCGPVNSSGSVATKRINIDEATTQGVEFSLSTPLGDSVFWNASYTFNDSEQKSGDYKGQPLVQLPKHLFSTDLSWQATADLETWGQVTYHGEEMEPTTGPSSSSLEAPSYTFLDMGVSYQLTDNVAVNAAIYNLLDEEVTYDEYGYVEDGRRYWVGMNVGF</sequence>
<gene>
    <name evidence="16" type="ORF">CAG72_18570</name>
</gene>
<keyword evidence="6" id="KW-0406">Ion transport</keyword>
<comment type="similarity">
    <text evidence="10 12">Belongs to the TonB-dependent receptor family.</text>
</comment>
<dbReference type="InterPro" id="IPR010917">
    <property type="entry name" value="TonB_rcpt_CS"/>
</dbReference>
<keyword evidence="5" id="KW-0732">Signal</keyword>
<evidence type="ECO:0000259" key="14">
    <source>
        <dbReference type="Pfam" id="PF00593"/>
    </source>
</evidence>
<keyword evidence="8 10" id="KW-0472">Membrane</keyword>
<dbReference type="InterPro" id="IPR012910">
    <property type="entry name" value="Plug_dom"/>
</dbReference>
<keyword evidence="4 10" id="KW-0812">Transmembrane</keyword>
<evidence type="ECO:0000256" key="6">
    <source>
        <dbReference type="ARBA" id="ARBA00023065"/>
    </source>
</evidence>
<keyword evidence="2 10" id="KW-0813">Transport</keyword>
<organism evidence="16 17">
    <name type="scientific">Photobacterium halotolerans</name>
    <dbReference type="NCBI Taxonomy" id="265726"/>
    <lineage>
        <taxon>Bacteria</taxon>
        <taxon>Pseudomonadati</taxon>
        <taxon>Pseudomonadota</taxon>
        <taxon>Gammaproteobacteria</taxon>
        <taxon>Vibrionales</taxon>
        <taxon>Vibrionaceae</taxon>
        <taxon>Photobacterium</taxon>
    </lineage>
</organism>
<dbReference type="Pfam" id="PF07715">
    <property type="entry name" value="Plug"/>
    <property type="match status" value="1"/>
</dbReference>
<dbReference type="GO" id="GO:0044718">
    <property type="term" value="P:siderophore transmembrane transport"/>
    <property type="evidence" value="ECO:0007669"/>
    <property type="project" value="TreeGrafter"/>
</dbReference>
<comment type="subcellular location">
    <subcellularLocation>
        <location evidence="1 10">Cell outer membrane</location>
        <topology evidence="1 10">Multi-pass membrane protein</topology>
    </subcellularLocation>
</comment>
<dbReference type="EMBL" id="WXWW01000265">
    <property type="protein sequence ID" value="NAW67203.1"/>
    <property type="molecule type" value="Genomic_DNA"/>
</dbReference>
<evidence type="ECO:0000256" key="1">
    <source>
        <dbReference type="ARBA" id="ARBA00004571"/>
    </source>
</evidence>
<dbReference type="Pfam" id="PF00593">
    <property type="entry name" value="TonB_dep_Rec_b-barrel"/>
    <property type="match status" value="1"/>
</dbReference>
<dbReference type="CDD" id="cd01347">
    <property type="entry name" value="ligand_gated_channel"/>
    <property type="match status" value="1"/>
</dbReference>
<evidence type="ECO:0000256" key="4">
    <source>
        <dbReference type="ARBA" id="ARBA00022692"/>
    </source>
</evidence>
<evidence type="ECO:0000256" key="12">
    <source>
        <dbReference type="RuleBase" id="RU003357"/>
    </source>
</evidence>
<dbReference type="Gene3D" id="2.170.130.10">
    <property type="entry name" value="TonB-dependent receptor, plug domain"/>
    <property type="match status" value="1"/>
</dbReference>
<dbReference type="Gene3D" id="2.40.170.20">
    <property type="entry name" value="TonB-dependent receptor, beta-barrel domain"/>
    <property type="match status" value="1"/>
</dbReference>
<dbReference type="InterPro" id="IPR037066">
    <property type="entry name" value="Plug_dom_sf"/>
</dbReference>
<reference evidence="16 17" key="1">
    <citation type="submission" date="2017-05" db="EMBL/GenBank/DDBJ databases">
        <title>High clonality and local adaptation shapes Vibrionaceae linages within an endangered oasis.</title>
        <authorList>
            <person name="Vazquez-Rosas-Landa M."/>
        </authorList>
    </citation>
    <scope>NUCLEOTIDE SEQUENCE [LARGE SCALE GENOMIC DNA]</scope>
    <source>
        <strain evidence="16 17">P46_P4S1P180</strain>
    </source>
</reference>
<dbReference type="InterPro" id="IPR000531">
    <property type="entry name" value="Beta-barrel_TonB"/>
</dbReference>
<dbReference type="PANTHER" id="PTHR30069:SF53">
    <property type="entry name" value="COLICIN I RECEPTOR-RELATED"/>
    <property type="match status" value="1"/>
</dbReference>
<evidence type="ECO:0000313" key="17">
    <source>
        <dbReference type="Proteomes" id="UP000465712"/>
    </source>
</evidence>
<evidence type="ECO:0000256" key="8">
    <source>
        <dbReference type="ARBA" id="ARBA00023136"/>
    </source>
</evidence>
<dbReference type="InterPro" id="IPR039426">
    <property type="entry name" value="TonB-dep_rcpt-like"/>
</dbReference>
<dbReference type="GO" id="GO:0015344">
    <property type="term" value="F:siderophore uptake transmembrane transporter activity"/>
    <property type="evidence" value="ECO:0007669"/>
    <property type="project" value="TreeGrafter"/>
</dbReference>
<proteinExistence type="inferred from homology"/>
<dbReference type="InterPro" id="IPR036942">
    <property type="entry name" value="Beta-barrel_TonB_sf"/>
</dbReference>
<keyword evidence="9 10" id="KW-0998">Cell outer membrane</keyword>